<sequence>MRFPKEIRYLLAAPQGILFHNTDDLIEAIDGRKVVTVGDVSTKTLLERGIEPLVAIVDGKTRREVRVNLKFLRSFVVVRNPPGFVCVEAAKAIERALKEDLWVLVEGEEDLLAIPALMLASDGTIIIYGQPGAGAVYLEANEKTKRYFRTILEFSEGDGKEELLKLLDRH</sequence>
<dbReference type="Pfam" id="PF04019">
    <property type="entry name" value="DUF359"/>
    <property type="match status" value="1"/>
</dbReference>
<comment type="function">
    <text evidence="6">Catalyzes the GTP-dependent phosphorylation of the 3'-hydroxyl group of dephosphocoenzyme A to form coenzyme A (CoA).</text>
</comment>
<comment type="caution">
    <text evidence="6">Lacks conserved residue(s) required for the propagation of feature annotation.</text>
</comment>
<dbReference type="PANTHER" id="PTHR40732">
    <property type="entry name" value="UPF0218 PROTEIN TK1697"/>
    <property type="match status" value="1"/>
</dbReference>
<reference evidence="7 8" key="1">
    <citation type="submission" date="2013-11" db="EMBL/GenBank/DDBJ databases">
        <title>Comparative genomics of Ignicoccus.</title>
        <authorList>
            <person name="Podar M."/>
        </authorList>
    </citation>
    <scope>NUCLEOTIDE SEQUENCE [LARGE SCALE GENOMIC DNA]</scope>
    <source>
        <strain evidence="7 8">DSM 13165</strain>
    </source>
</reference>
<dbReference type="STRING" id="940295.EYM_05595"/>
<accession>A0A0U2M9W2</accession>
<keyword evidence="5 6" id="KW-0342">GTP-binding</keyword>
<dbReference type="PANTHER" id="PTHR40732:SF1">
    <property type="entry name" value="GTP-DEPENDENT DEPHOSPHO-COA KINASE"/>
    <property type="match status" value="1"/>
</dbReference>
<dbReference type="UniPathway" id="UPA00241"/>
<dbReference type="PIRSF" id="PIRSF006533">
    <property type="entry name" value="UCP006533"/>
    <property type="match status" value="1"/>
</dbReference>
<comment type="catalytic activity">
    <reaction evidence="6">
        <text>3'-dephospho-CoA + GTP = GDP + CoA + H(+)</text>
        <dbReference type="Rhea" id="RHEA:61156"/>
        <dbReference type="ChEBI" id="CHEBI:15378"/>
        <dbReference type="ChEBI" id="CHEBI:37565"/>
        <dbReference type="ChEBI" id="CHEBI:57287"/>
        <dbReference type="ChEBI" id="CHEBI:57328"/>
        <dbReference type="ChEBI" id="CHEBI:58189"/>
        <dbReference type="EC" id="2.7.1.237"/>
    </reaction>
</comment>
<dbReference type="GO" id="GO:0015937">
    <property type="term" value="P:coenzyme A biosynthetic process"/>
    <property type="evidence" value="ECO:0007669"/>
    <property type="project" value="UniProtKB-UniRule"/>
</dbReference>
<dbReference type="Proteomes" id="UP000060778">
    <property type="component" value="Chromosome"/>
</dbReference>
<protein>
    <recommendedName>
        <fullName evidence="6">GTP-dependent dephospho-CoA kinase</fullName>
        <ecNumber evidence="6">2.7.1.237</ecNumber>
    </recommendedName>
    <alternativeName>
        <fullName evidence="6">Dephospho-coenzyme A kinase</fullName>
        <shortName evidence="6">DPCK</shortName>
    </alternativeName>
</protein>
<keyword evidence="8" id="KW-1185">Reference proteome</keyword>
<dbReference type="OrthoDB" id="15447at2157"/>
<evidence type="ECO:0000256" key="3">
    <source>
        <dbReference type="ARBA" id="ARBA00022777"/>
    </source>
</evidence>
<dbReference type="GO" id="GO:0005525">
    <property type="term" value="F:GTP binding"/>
    <property type="evidence" value="ECO:0007669"/>
    <property type="project" value="UniProtKB-UniRule"/>
</dbReference>
<dbReference type="GeneID" id="30680502"/>
<dbReference type="HAMAP" id="MF_00590">
    <property type="entry name" value="Dephospho_CoA_kinase_GTP_dep"/>
    <property type="match status" value="1"/>
</dbReference>
<comment type="similarity">
    <text evidence="6">Belongs to the GTP-dependent DPCK family.</text>
</comment>
<evidence type="ECO:0000256" key="5">
    <source>
        <dbReference type="ARBA" id="ARBA00023134"/>
    </source>
</evidence>
<organism evidence="7 8">
    <name type="scientific">Ignicoccus islandicus DSM 13165</name>
    <dbReference type="NCBI Taxonomy" id="940295"/>
    <lineage>
        <taxon>Archaea</taxon>
        <taxon>Thermoproteota</taxon>
        <taxon>Thermoprotei</taxon>
        <taxon>Desulfurococcales</taxon>
        <taxon>Desulfurococcaceae</taxon>
        <taxon>Ignicoccus</taxon>
    </lineage>
</organism>
<evidence type="ECO:0000256" key="1">
    <source>
        <dbReference type="ARBA" id="ARBA00022679"/>
    </source>
</evidence>
<dbReference type="EC" id="2.7.1.237" evidence="6"/>
<evidence type="ECO:0000313" key="8">
    <source>
        <dbReference type="Proteomes" id="UP000060778"/>
    </source>
</evidence>
<feature type="binding site" evidence="6">
    <location>
        <position position="109"/>
    </location>
    <ligand>
        <name>GTP</name>
        <dbReference type="ChEBI" id="CHEBI:37565"/>
    </ligand>
</feature>
<dbReference type="InterPro" id="IPR007164">
    <property type="entry name" value="GTP-dep_dephospho-CoA_kin"/>
</dbReference>
<feature type="binding site" evidence="6">
    <location>
        <position position="58"/>
    </location>
    <ligand>
        <name>GTP</name>
        <dbReference type="ChEBI" id="CHEBI:37565"/>
    </ligand>
</feature>
<evidence type="ECO:0000256" key="2">
    <source>
        <dbReference type="ARBA" id="ARBA00022741"/>
    </source>
</evidence>
<feature type="binding site" evidence="6">
    <location>
        <position position="60"/>
    </location>
    <ligand>
        <name>GTP</name>
        <dbReference type="ChEBI" id="CHEBI:37565"/>
    </ligand>
</feature>
<comment type="pathway">
    <text evidence="6">Cofactor biosynthesis; coenzyme A biosynthesis.</text>
</comment>
<dbReference type="EMBL" id="CP006867">
    <property type="protein sequence ID" value="ALU11869.1"/>
    <property type="molecule type" value="Genomic_DNA"/>
</dbReference>
<keyword evidence="2 6" id="KW-0547">Nucleotide-binding</keyword>
<dbReference type="AlphaFoldDB" id="A0A0U2M9W2"/>
<feature type="binding site" evidence="6">
    <location>
        <position position="40"/>
    </location>
    <ligand>
        <name>GTP</name>
        <dbReference type="ChEBI" id="CHEBI:37565"/>
    </ligand>
</feature>
<keyword evidence="1 6" id="KW-0808">Transferase</keyword>
<name>A0A0U2M9W2_9CREN</name>
<feature type="binding site" evidence="6">
    <location>
        <position position="39"/>
    </location>
    <ligand>
        <name>GTP</name>
        <dbReference type="ChEBI" id="CHEBI:37565"/>
    </ligand>
</feature>
<evidence type="ECO:0000313" key="7">
    <source>
        <dbReference type="EMBL" id="ALU11869.1"/>
    </source>
</evidence>
<keyword evidence="3 6" id="KW-0418">Kinase</keyword>
<proteinExistence type="inferred from homology"/>
<gene>
    <name evidence="7" type="ORF">EYM_05595</name>
</gene>
<dbReference type="RefSeq" id="WP_168050220.1">
    <property type="nucleotide sequence ID" value="NZ_CP006867.1"/>
</dbReference>
<keyword evidence="4 6" id="KW-0173">Coenzyme A biosynthesis</keyword>
<evidence type="ECO:0000256" key="6">
    <source>
        <dbReference type="HAMAP-Rule" id="MF_00590"/>
    </source>
</evidence>
<dbReference type="GO" id="GO:0016301">
    <property type="term" value="F:kinase activity"/>
    <property type="evidence" value="ECO:0007669"/>
    <property type="project" value="UniProtKB-UniRule"/>
</dbReference>
<evidence type="ECO:0000256" key="4">
    <source>
        <dbReference type="ARBA" id="ARBA00022993"/>
    </source>
</evidence>
<dbReference type="KEGG" id="iis:EYM_05595"/>